<name>A0A517QES0_9PLAN</name>
<evidence type="ECO:0000256" key="1">
    <source>
        <dbReference type="SAM" id="MobiDB-lite"/>
    </source>
</evidence>
<feature type="region of interest" description="Disordered" evidence="1">
    <location>
        <begin position="23"/>
        <end position="75"/>
    </location>
</feature>
<dbReference type="EMBL" id="CP037421">
    <property type="protein sequence ID" value="QDT30104.1"/>
    <property type="molecule type" value="Genomic_DNA"/>
</dbReference>
<reference evidence="3 4" key="1">
    <citation type="submission" date="2019-03" db="EMBL/GenBank/DDBJ databases">
        <title>Deep-cultivation of Planctomycetes and their phenomic and genomic characterization uncovers novel biology.</title>
        <authorList>
            <person name="Wiegand S."/>
            <person name="Jogler M."/>
            <person name="Boedeker C."/>
            <person name="Pinto D."/>
            <person name="Vollmers J."/>
            <person name="Rivas-Marin E."/>
            <person name="Kohn T."/>
            <person name="Peeters S.H."/>
            <person name="Heuer A."/>
            <person name="Rast P."/>
            <person name="Oberbeckmann S."/>
            <person name="Bunk B."/>
            <person name="Jeske O."/>
            <person name="Meyerdierks A."/>
            <person name="Storesund J.E."/>
            <person name="Kallscheuer N."/>
            <person name="Luecker S."/>
            <person name="Lage O.M."/>
            <person name="Pohl T."/>
            <person name="Merkel B.J."/>
            <person name="Hornburger P."/>
            <person name="Mueller R.-W."/>
            <person name="Bruemmer F."/>
            <person name="Labrenz M."/>
            <person name="Spormann A.M."/>
            <person name="Op den Camp H."/>
            <person name="Overmann J."/>
            <person name="Amann R."/>
            <person name="Jetten M.S.M."/>
            <person name="Mascher T."/>
            <person name="Medema M.H."/>
            <person name="Devos D.P."/>
            <person name="Kaster A.-K."/>
            <person name="Ovreas L."/>
            <person name="Rohde M."/>
            <person name="Galperin M.Y."/>
            <person name="Jogler C."/>
        </authorList>
    </citation>
    <scope>NUCLEOTIDE SEQUENCE [LARGE SCALE GENOMIC DNA]</scope>
    <source>
        <strain evidence="3 4">Enr10</strain>
    </source>
</reference>
<evidence type="ECO:0000313" key="3">
    <source>
        <dbReference type="EMBL" id="QDT30104.1"/>
    </source>
</evidence>
<evidence type="ECO:0000256" key="2">
    <source>
        <dbReference type="SAM" id="SignalP"/>
    </source>
</evidence>
<proteinExistence type="predicted"/>
<evidence type="ECO:0000313" key="4">
    <source>
        <dbReference type="Proteomes" id="UP000315647"/>
    </source>
</evidence>
<dbReference type="Proteomes" id="UP000315647">
    <property type="component" value="Chromosome"/>
</dbReference>
<evidence type="ECO:0008006" key="5">
    <source>
        <dbReference type="Google" id="ProtNLM"/>
    </source>
</evidence>
<dbReference type="Gene3D" id="2.60.40.10">
    <property type="entry name" value="Immunoglobulins"/>
    <property type="match status" value="1"/>
</dbReference>
<organism evidence="3 4">
    <name type="scientific">Gimesia panareensis</name>
    <dbReference type="NCBI Taxonomy" id="2527978"/>
    <lineage>
        <taxon>Bacteria</taxon>
        <taxon>Pseudomonadati</taxon>
        <taxon>Planctomycetota</taxon>
        <taxon>Planctomycetia</taxon>
        <taxon>Planctomycetales</taxon>
        <taxon>Planctomycetaceae</taxon>
        <taxon>Gimesia</taxon>
    </lineage>
</organism>
<protein>
    <recommendedName>
        <fullName evidence="5">Thioredoxin domain-containing protein</fullName>
    </recommendedName>
</protein>
<dbReference type="InterPro" id="IPR013783">
    <property type="entry name" value="Ig-like_fold"/>
</dbReference>
<gene>
    <name evidence="3" type="ORF">Enr10x_54640</name>
</gene>
<keyword evidence="4" id="KW-1185">Reference proteome</keyword>
<keyword evidence="2" id="KW-0732">Signal</keyword>
<dbReference type="PROSITE" id="PS51257">
    <property type="entry name" value="PROKAR_LIPOPROTEIN"/>
    <property type="match status" value="1"/>
</dbReference>
<feature type="compositionally biased region" description="Basic and acidic residues" evidence="1">
    <location>
        <begin position="46"/>
        <end position="74"/>
    </location>
</feature>
<accession>A0A517QES0</accession>
<dbReference type="AlphaFoldDB" id="A0A517QES0"/>
<feature type="chain" id="PRO_5021819506" description="Thioredoxin domain-containing protein" evidence="2">
    <location>
        <begin position="23"/>
        <end position="774"/>
    </location>
</feature>
<dbReference type="RefSeq" id="WP_145452021.1">
    <property type="nucleotide sequence ID" value="NZ_CP037421.1"/>
</dbReference>
<feature type="region of interest" description="Disordered" evidence="1">
    <location>
        <begin position="717"/>
        <end position="774"/>
    </location>
</feature>
<feature type="signal peptide" evidence="2">
    <location>
        <begin position="1"/>
        <end position="22"/>
    </location>
</feature>
<sequence length="774" mass="84732" precursor="true">MFSISRISLLVCLLMISVGCQKGSEPGSDDQPSANVETAKVSTKGSDSKDKDKEATASEDKKEETEKPKPEPFKLPETVEGNWVLVLPQQQQMMPLYLLRVLVPEKPAEGDQKEKSDFEGVKLVSKSENVAPAKIVSSETTKDTVNFVESLLEDEGGKEYIRLNFQGKLNKERGAIYGNISFNNDNCIPALLLPTIEKDLSKIKEPMPSPGAQELIQAMQSPDPFKPLDEFTQKMQMFPLAMDAYPTLLAVGLSQKKDTKTIQGIIKRYIETATLWGKRMQANSLISVGSMLARTDTDSSLATQYLDEAGKLIKEGVKPLTHWDQEMALAKARVGLKSENPEQIKAAGELLESEVKKYPHDRQLLTELVSYEKTHGSIDKAIEHLGILAGSPLSGRERQLIAVSRQNPDAVKFENPRDTLTALWKKKHGSTKGLDEYLTKSFKRFLDSFITKEAKEVDLKKGNRTSLIELFTGGSCPPCVAADLATGVVESSFPASKVIVLRYHQHVPAPDPLTNSDSESRFFFYNHSGTPSIDLNGQQVFGAAGGVEEVESSYKALLEALIPQLSATTDVKIDLSAAAKDGKLDLKANVTGTEKIKEPLRLVAVLAEDELHFESPNGINVHDMIVRSMLGEPNGFKATDGKLTLDKTLELNDFKGRISDYLSAFEEKSGANFTGAPLGLDKLHFVVFVQGELSKGVFQVASVPVTGTLTYKSEVAKPETTKPAKETKSPVKADKPQEKPAKTEEKPKAESKPETAGKPEAAKPEAKKEAAKTE</sequence>